<dbReference type="STRING" id="199441.BkAM31D_02285"/>
<dbReference type="SUPFAM" id="SSF54060">
    <property type="entry name" value="His-Me finger endonucleases"/>
    <property type="match status" value="1"/>
</dbReference>
<name>A0A1X9M853_9BACI</name>
<feature type="domain" description="HNH nuclease" evidence="1">
    <location>
        <begin position="78"/>
        <end position="123"/>
    </location>
</feature>
<dbReference type="RefSeq" id="WP_066158400.1">
    <property type="nucleotide sequence ID" value="NZ_CP020814.1"/>
</dbReference>
<dbReference type="InterPro" id="IPR003615">
    <property type="entry name" value="HNH_nuc"/>
</dbReference>
<evidence type="ECO:0000313" key="3">
    <source>
        <dbReference type="Proteomes" id="UP000193006"/>
    </source>
</evidence>
<sequence length="190" mass="21765">MGKQCRVDGCYKDVVGLGYCSMHYTRLKRYNDPLFPGLNGGNRPKKIKFKEVEGCFVLTSHKLNSGGYSEIRIRGITKKVHRHVYEQCFGEIPEGLVVRHKCDNPSCVNPEHLEIGTQKDNVRDMMLRNRHVKGSKKSASKLKETDVINIKRLLKKGCTNVYIASLYKVHNSVISEIKHKKIWTHVEVVN</sequence>
<gene>
    <name evidence="2" type="ORF">BkAM31D_02285</name>
</gene>
<keyword evidence="3" id="KW-1185">Reference proteome</keyword>
<evidence type="ECO:0000313" key="2">
    <source>
        <dbReference type="EMBL" id="ARK28770.1"/>
    </source>
</evidence>
<dbReference type="KEGG" id="bkw:BkAM31D_02285"/>
<dbReference type="EMBL" id="CP020814">
    <property type="protein sequence ID" value="ARK28770.1"/>
    <property type="molecule type" value="Genomic_DNA"/>
</dbReference>
<dbReference type="Gene3D" id="3.90.75.20">
    <property type="match status" value="1"/>
</dbReference>
<proteinExistence type="predicted"/>
<organism evidence="2 3">
    <name type="scientific">Halalkalibacter krulwichiae</name>
    <dbReference type="NCBI Taxonomy" id="199441"/>
    <lineage>
        <taxon>Bacteria</taxon>
        <taxon>Bacillati</taxon>
        <taxon>Bacillota</taxon>
        <taxon>Bacilli</taxon>
        <taxon>Bacillales</taxon>
        <taxon>Bacillaceae</taxon>
        <taxon>Halalkalibacter</taxon>
    </lineage>
</organism>
<protein>
    <recommendedName>
        <fullName evidence="1">HNH nuclease domain-containing protein</fullName>
    </recommendedName>
</protein>
<reference evidence="2 3" key="1">
    <citation type="submission" date="2017-04" db="EMBL/GenBank/DDBJ databases">
        <title>Bacillus krulwichiae AM31D Genome sequencing and assembly.</title>
        <authorList>
            <person name="Krulwich T.A."/>
            <person name="Anastor L."/>
            <person name="Ehrlich R."/>
            <person name="Ehrlich G.D."/>
            <person name="Janto B."/>
        </authorList>
    </citation>
    <scope>NUCLEOTIDE SEQUENCE [LARGE SCALE GENOMIC DNA]</scope>
    <source>
        <strain evidence="2 3">AM31D</strain>
    </source>
</reference>
<evidence type="ECO:0000259" key="1">
    <source>
        <dbReference type="Pfam" id="PF13392"/>
    </source>
</evidence>
<dbReference type="Pfam" id="PF13392">
    <property type="entry name" value="HNH_3"/>
    <property type="match status" value="1"/>
</dbReference>
<accession>A0A1X9M853</accession>
<dbReference type="Proteomes" id="UP000193006">
    <property type="component" value="Chromosome"/>
</dbReference>
<dbReference type="InterPro" id="IPR044925">
    <property type="entry name" value="His-Me_finger_sf"/>
</dbReference>
<dbReference type="AlphaFoldDB" id="A0A1X9M853"/>